<name>A0A2P2QQW2_RHIMU</name>
<reference evidence="1" key="1">
    <citation type="submission" date="2018-02" db="EMBL/GenBank/DDBJ databases">
        <title>Rhizophora mucronata_Transcriptome.</title>
        <authorList>
            <person name="Meera S.P."/>
            <person name="Sreeshan A."/>
            <person name="Augustine A."/>
        </authorList>
    </citation>
    <scope>NUCLEOTIDE SEQUENCE</scope>
    <source>
        <tissue evidence="1">Leaf</tissue>
    </source>
</reference>
<protein>
    <submittedName>
        <fullName evidence="1">Uncharacterized protein</fullName>
    </submittedName>
</protein>
<proteinExistence type="predicted"/>
<dbReference type="EMBL" id="GGEC01088879">
    <property type="protein sequence ID" value="MBX69363.1"/>
    <property type="molecule type" value="Transcribed_RNA"/>
</dbReference>
<dbReference type="AlphaFoldDB" id="A0A2P2QQW2"/>
<evidence type="ECO:0000313" key="1">
    <source>
        <dbReference type="EMBL" id="MBX69363.1"/>
    </source>
</evidence>
<sequence>MPITNEMVLTTKVNKSFTSKYTCFKVQIAIPSSI</sequence>
<organism evidence="1">
    <name type="scientific">Rhizophora mucronata</name>
    <name type="common">Asiatic mangrove</name>
    <dbReference type="NCBI Taxonomy" id="61149"/>
    <lineage>
        <taxon>Eukaryota</taxon>
        <taxon>Viridiplantae</taxon>
        <taxon>Streptophyta</taxon>
        <taxon>Embryophyta</taxon>
        <taxon>Tracheophyta</taxon>
        <taxon>Spermatophyta</taxon>
        <taxon>Magnoliopsida</taxon>
        <taxon>eudicotyledons</taxon>
        <taxon>Gunneridae</taxon>
        <taxon>Pentapetalae</taxon>
        <taxon>rosids</taxon>
        <taxon>fabids</taxon>
        <taxon>Malpighiales</taxon>
        <taxon>Rhizophoraceae</taxon>
        <taxon>Rhizophora</taxon>
    </lineage>
</organism>
<accession>A0A2P2QQW2</accession>